<keyword evidence="2" id="KW-0479">Metal-binding</keyword>
<keyword evidence="5" id="KW-0812">Transmembrane</keyword>
<evidence type="ECO:0000256" key="2">
    <source>
        <dbReference type="ARBA" id="ARBA00022723"/>
    </source>
</evidence>
<dbReference type="PANTHER" id="PTHR37049">
    <property type="entry name" value="PEPTIDASE S41 FAMILY PROTEIN"/>
    <property type="match status" value="1"/>
</dbReference>
<evidence type="ECO:0000313" key="6">
    <source>
        <dbReference type="EMBL" id="KZM27923.1"/>
    </source>
</evidence>
<dbReference type="GO" id="GO:0046872">
    <property type="term" value="F:metal ion binding"/>
    <property type="evidence" value="ECO:0007669"/>
    <property type="project" value="UniProtKB-KW"/>
</dbReference>
<keyword evidence="5" id="KW-0472">Membrane</keyword>
<dbReference type="Gene3D" id="3.90.226.10">
    <property type="entry name" value="2-enoyl-CoA Hydratase, Chain A, domain 1"/>
    <property type="match status" value="1"/>
</dbReference>
<dbReference type="Gene3D" id="3.90.1590.10">
    <property type="entry name" value="glutathione-dependent formaldehyde- activating enzyme (gfa)"/>
    <property type="match status" value="1"/>
</dbReference>
<reference evidence="6 7" key="1">
    <citation type="journal article" date="2016" name="Sci. Rep.">
        <title>Draft genome sequencing and secretome analysis of fungal phytopathogen Ascochyta rabiei provides insight into the necrotrophic effector repertoire.</title>
        <authorList>
            <person name="Verma S."/>
            <person name="Gazara R.K."/>
            <person name="Nizam S."/>
            <person name="Parween S."/>
            <person name="Chattopadhyay D."/>
            <person name="Verma P.K."/>
        </authorList>
    </citation>
    <scope>NUCLEOTIDE SEQUENCE [LARGE SCALE GENOMIC DNA]</scope>
    <source>
        <strain evidence="6 7">ArDII</strain>
    </source>
</reference>
<dbReference type="GO" id="GO:0016846">
    <property type="term" value="F:carbon-sulfur lyase activity"/>
    <property type="evidence" value="ECO:0007669"/>
    <property type="project" value="InterPro"/>
</dbReference>
<dbReference type="PROSITE" id="PS51891">
    <property type="entry name" value="CENP_V_GFA"/>
    <property type="match status" value="1"/>
</dbReference>
<dbReference type="GO" id="GO:0006508">
    <property type="term" value="P:proteolysis"/>
    <property type="evidence" value="ECO:0007669"/>
    <property type="project" value="InterPro"/>
</dbReference>
<dbReference type="InterPro" id="IPR029045">
    <property type="entry name" value="ClpP/crotonase-like_dom_sf"/>
</dbReference>
<evidence type="ECO:0000256" key="4">
    <source>
        <dbReference type="SAM" id="MobiDB-lite"/>
    </source>
</evidence>
<dbReference type="AlphaFoldDB" id="A0A163LMA0"/>
<dbReference type="Pfam" id="PF23658">
    <property type="entry name" value="PDZ_CPAF_rel"/>
    <property type="match status" value="1"/>
</dbReference>
<name>A0A163LMA0_DIDRA</name>
<gene>
    <name evidence="6" type="ORF">ST47_g897</name>
</gene>
<sequence>MLMMVQTSPALNTYHPPSSSDKPLQKINTYPPTGRCPCSHVTYTLSSAPLTVHACHCTYCQRETGSSFALNAIYEPDRIAPTNGVTEAQLLHKAIPTASGPQGQTMVRCPECLSVVWSHYAAEGPLKIVRVGTIDGAVDAAGRLEFPSVEAELAYACLKSVPIVQEAANYTVNSIKQMVEFQSTLTYLKDPPTGWPNEAVDLIAGLNDIGSKVNDGKYTNEYDFENDIAALFIKAHDGHLSFNGMVYGGAFRWRRNLNIALISASKDGSEVPQVWSVRDYNASQTGYEPSPITQIDGQDVQQFLEAEAQMNAYHDPDTRFNALFFMASAETYGLFTSPRFYPGPTTNVTYENGTTNEYTNAAVVLQSETWSNISSPEDFYQVYVTPQETSSSGTKAKKRDPNSLPFHLENPRDHEFQGYNSIQHGSAPLNYPDPVVAHSADLVPLAGYFVNTGAGEIGVFVVGTFNTEDVEGAQEFQAVTQKFISEAKSRVVSRIVIDIRQNGGGKILSGYDMYKQFFPSQEPQTQSRWRGSQAGELFGKSISSFNSLTTLNAPVYVSPFSKAAYTDANGAEFGSWSDMYPPVQHHGDKFTSLLKYNLSDPSTTSDKVLAVGITITGYNERSNFTSDPFRAEDIVILSDGLCASTCAIFLELMVQQSNVRTIAVGGRPTRGPMVAVGGTKGTLVTPSEFLQAMSIYVASQFATSRQQLSDWASFMPNAFAIAVSDASVNFQDSIRKGKEGSGVPTQFLNDTANCRIWYEPRMYLNVSSLWEKTAEVAWGKNGALDEGACVSGSVTSREQQTGGGQGNPSGTQDEAAGSSESKDAAAGLRPSGEGWTAIVVCGAVVLSSMGVGMGIVW</sequence>
<evidence type="ECO:0000256" key="5">
    <source>
        <dbReference type="SAM" id="Phobius"/>
    </source>
</evidence>
<protein>
    <submittedName>
        <fullName evidence="6">Serine-type peptidase</fullName>
    </submittedName>
</protein>
<dbReference type="Proteomes" id="UP000076837">
    <property type="component" value="Unassembled WGS sequence"/>
</dbReference>
<dbReference type="GO" id="GO:0008236">
    <property type="term" value="F:serine-type peptidase activity"/>
    <property type="evidence" value="ECO:0007669"/>
    <property type="project" value="InterPro"/>
</dbReference>
<keyword evidence="7" id="KW-1185">Reference proteome</keyword>
<keyword evidence="3" id="KW-0862">Zinc</keyword>
<dbReference type="Pfam" id="PF03572">
    <property type="entry name" value="Peptidase_S41"/>
    <property type="match status" value="1"/>
</dbReference>
<dbReference type="STRING" id="5454.A0A163LMA0"/>
<dbReference type="InterPro" id="IPR011057">
    <property type="entry name" value="Mss4-like_sf"/>
</dbReference>
<feature type="region of interest" description="Disordered" evidence="4">
    <location>
        <begin position="792"/>
        <end position="828"/>
    </location>
</feature>
<dbReference type="SUPFAM" id="SSF52096">
    <property type="entry name" value="ClpP/crotonase"/>
    <property type="match status" value="1"/>
</dbReference>
<organism evidence="6 7">
    <name type="scientific">Didymella rabiei</name>
    <name type="common">Chickpea ascochyta blight fungus</name>
    <name type="synonym">Mycosphaerella rabiei</name>
    <dbReference type="NCBI Taxonomy" id="5454"/>
    <lineage>
        <taxon>Eukaryota</taxon>
        <taxon>Fungi</taxon>
        <taxon>Dikarya</taxon>
        <taxon>Ascomycota</taxon>
        <taxon>Pezizomycotina</taxon>
        <taxon>Dothideomycetes</taxon>
        <taxon>Pleosporomycetidae</taxon>
        <taxon>Pleosporales</taxon>
        <taxon>Pleosporineae</taxon>
        <taxon>Didymellaceae</taxon>
        <taxon>Ascochyta</taxon>
    </lineage>
</organism>
<dbReference type="InterPro" id="IPR005151">
    <property type="entry name" value="Tail-specific_protease"/>
</dbReference>
<evidence type="ECO:0000313" key="7">
    <source>
        <dbReference type="Proteomes" id="UP000076837"/>
    </source>
</evidence>
<keyword evidence="5" id="KW-1133">Transmembrane helix</keyword>
<dbReference type="Pfam" id="PF04828">
    <property type="entry name" value="GFA"/>
    <property type="match status" value="1"/>
</dbReference>
<comment type="caution">
    <text evidence="6">The sequence shown here is derived from an EMBL/GenBank/DDBJ whole genome shotgun (WGS) entry which is preliminary data.</text>
</comment>
<evidence type="ECO:0000256" key="1">
    <source>
        <dbReference type="ARBA" id="ARBA00005495"/>
    </source>
</evidence>
<accession>A0A163LMA0</accession>
<dbReference type="InterPro" id="IPR052766">
    <property type="entry name" value="S41A_metabolite_peptidase"/>
</dbReference>
<feature type="transmembrane region" description="Helical" evidence="5">
    <location>
        <begin position="835"/>
        <end position="856"/>
    </location>
</feature>
<dbReference type="EMBL" id="JYNV01000042">
    <property type="protein sequence ID" value="KZM27923.1"/>
    <property type="molecule type" value="Genomic_DNA"/>
</dbReference>
<comment type="similarity">
    <text evidence="1">Belongs to the Gfa family.</text>
</comment>
<evidence type="ECO:0000256" key="3">
    <source>
        <dbReference type="ARBA" id="ARBA00022833"/>
    </source>
</evidence>
<dbReference type="SUPFAM" id="SSF51316">
    <property type="entry name" value="Mss4-like"/>
    <property type="match status" value="1"/>
</dbReference>
<dbReference type="InterPro" id="IPR006913">
    <property type="entry name" value="CENP-V/GFA"/>
</dbReference>
<dbReference type="PANTHER" id="PTHR37049:SF4">
    <property type="entry name" value="RHODANESE DOMAIN-CONTAINING PROTEIN"/>
    <property type="match status" value="1"/>
</dbReference>
<proteinExistence type="inferred from homology"/>
<dbReference type="InterPro" id="IPR056186">
    <property type="entry name" value="PDZ_CPAF-rel"/>
</dbReference>
<dbReference type="OrthoDB" id="27214at2759"/>